<evidence type="ECO:0000313" key="2">
    <source>
        <dbReference type="Proteomes" id="UP000886998"/>
    </source>
</evidence>
<comment type="caution">
    <text evidence="1">The sequence shown here is derived from an EMBL/GenBank/DDBJ whole genome shotgun (WGS) entry which is preliminary data.</text>
</comment>
<gene>
    <name evidence="1" type="ORF">TNIN_332071</name>
</gene>
<dbReference type="OrthoDB" id="6513734at2759"/>
<reference evidence="1" key="1">
    <citation type="submission" date="2020-08" db="EMBL/GenBank/DDBJ databases">
        <title>Multicomponent nature underlies the extraordinary mechanical properties of spider dragline silk.</title>
        <authorList>
            <person name="Kono N."/>
            <person name="Nakamura H."/>
            <person name="Mori M."/>
            <person name="Yoshida Y."/>
            <person name="Ohtoshi R."/>
            <person name="Malay A.D."/>
            <person name="Moran D.A.P."/>
            <person name="Tomita M."/>
            <person name="Numata K."/>
            <person name="Arakawa K."/>
        </authorList>
    </citation>
    <scope>NUCLEOTIDE SEQUENCE</scope>
</reference>
<sequence length="112" mass="13193">MRMDDMWCDYHFHSPPSKLGDSREGQAIRRFNSLEHSQNQKKPAIYSQYRNFYGGIFNFRAYGACSKHDYASKGAYYLPHHAVLRDSVQRQNYELSSVHQPNQQQGILLMIY</sequence>
<dbReference type="Proteomes" id="UP000886998">
    <property type="component" value="Unassembled WGS sequence"/>
</dbReference>
<accession>A0A8X7C8V4</accession>
<dbReference type="EMBL" id="BMAV01011900">
    <property type="protein sequence ID" value="GFY58068.1"/>
    <property type="molecule type" value="Genomic_DNA"/>
</dbReference>
<organism evidence="1 2">
    <name type="scientific">Trichonephila inaurata madagascariensis</name>
    <dbReference type="NCBI Taxonomy" id="2747483"/>
    <lineage>
        <taxon>Eukaryota</taxon>
        <taxon>Metazoa</taxon>
        <taxon>Ecdysozoa</taxon>
        <taxon>Arthropoda</taxon>
        <taxon>Chelicerata</taxon>
        <taxon>Arachnida</taxon>
        <taxon>Araneae</taxon>
        <taxon>Araneomorphae</taxon>
        <taxon>Entelegynae</taxon>
        <taxon>Araneoidea</taxon>
        <taxon>Nephilidae</taxon>
        <taxon>Trichonephila</taxon>
        <taxon>Trichonephila inaurata</taxon>
    </lineage>
</organism>
<evidence type="ECO:0000313" key="1">
    <source>
        <dbReference type="EMBL" id="GFY58068.1"/>
    </source>
</evidence>
<keyword evidence="2" id="KW-1185">Reference proteome</keyword>
<dbReference type="AlphaFoldDB" id="A0A8X7C8V4"/>
<name>A0A8X7C8V4_9ARAC</name>
<protein>
    <submittedName>
        <fullName evidence="1">Uncharacterized protein</fullName>
    </submittedName>
</protein>
<proteinExistence type="predicted"/>